<gene>
    <name evidence="2" type="ORF">Aconfl_06010</name>
</gene>
<dbReference type="InterPro" id="IPR013078">
    <property type="entry name" value="His_Pase_superF_clade-1"/>
</dbReference>
<sequence length="165" mass="18439">MKNLLLLLGLILFLGACTSQTSPKAIYIVRHAEKQLAGSDPELLQVGQIRAKKLAQILQNENIKHVFSTDYKRTRLTALPTAEQAGLNIQSYDPSNHDALVEQLKSLEGNILVVGHSNTVSRLANYFVGEGEKYSDLQDVEYDFIYVVTLEKNGAAVERKVYKDF</sequence>
<evidence type="ECO:0000313" key="2">
    <source>
        <dbReference type="EMBL" id="GMQ27958.1"/>
    </source>
</evidence>
<dbReference type="EMBL" id="BTPD01000002">
    <property type="protein sequence ID" value="GMQ27958.1"/>
    <property type="molecule type" value="Genomic_DNA"/>
</dbReference>
<organism evidence="2 3">
    <name type="scientific">Algoriphagus confluentis</name>
    <dbReference type="NCBI Taxonomy" id="1697556"/>
    <lineage>
        <taxon>Bacteria</taxon>
        <taxon>Pseudomonadati</taxon>
        <taxon>Bacteroidota</taxon>
        <taxon>Cytophagia</taxon>
        <taxon>Cytophagales</taxon>
        <taxon>Cyclobacteriaceae</taxon>
        <taxon>Algoriphagus</taxon>
    </lineage>
</organism>
<dbReference type="Pfam" id="PF00300">
    <property type="entry name" value="His_Phos_1"/>
    <property type="match status" value="1"/>
</dbReference>
<dbReference type="SMART" id="SM00855">
    <property type="entry name" value="PGAM"/>
    <property type="match status" value="1"/>
</dbReference>
<dbReference type="RefSeq" id="WP_338222760.1">
    <property type="nucleotide sequence ID" value="NZ_BTPD01000002.1"/>
</dbReference>
<proteinExistence type="predicted"/>
<name>A0ABQ6PJ56_9BACT</name>
<dbReference type="PIRSF" id="PIRSF000709">
    <property type="entry name" value="6PFK_2-Ptase"/>
    <property type="match status" value="1"/>
</dbReference>
<dbReference type="InterPro" id="IPR029033">
    <property type="entry name" value="His_PPase_superfam"/>
</dbReference>
<accession>A0ABQ6PJ56</accession>
<feature type="chain" id="PRO_5045316472" evidence="1">
    <location>
        <begin position="22"/>
        <end position="165"/>
    </location>
</feature>
<dbReference type="SUPFAM" id="SSF53254">
    <property type="entry name" value="Phosphoglycerate mutase-like"/>
    <property type="match status" value="1"/>
</dbReference>
<keyword evidence="1" id="KW-0732">Signal</keyword>
<dbReference type="PROSITE" id="PS51257">
    <property type="entry name" value="PROKAR_LIPOPROTEIN"/>
    <property type="match status" value="1"/>
</dbReference>
<feature type="signal peptide" evidence="1">
    <location>
        <begin position="1"/>
        <end position="21"/>
    </location>
</feature>
<dbReference type="CDD" id="cd07067">
    <property type="entry name" value="HP_PGM_like"/>
    <property type="match status" value="1"/>
</dbReference>
<protein>
    <submittedName>
        <fullName evidence="2">Phosphoglycerate mutase family protein</fullName>
    </submittedName>
</protein>
<dbReference type="Gene3D" id="3.40.50.1240">
    <property type="entry name" value="Phosphoglycerate mutase-like"/>
    <property type="match status" value="1"/>
</dbReference>
<evidence type="ECO:0000256" key="1">
    <source>
        <dbReference type="SAM" id="SignalP"/>
    </source>
</evidence>
<comment type="caution">
    <text evidence="2">The sequence shown here is derived from an EMBL/GenBank/DDBJ whole genome shotgun (WGS) entry which is preliminary data.</text>
</comment>
<keyword evidence="3" id="KW-1185">Reference proteome</keyword>
<evidence type="ECO:0000313" key="3">
    <source>
        <dbReference type="Proteomes" id="UP001338309"/>
    </source>
</evidence>
<reference evidence="2 3" key="1">
    <citation type="submission" date="2023-08" db="EMBL/GenBank/DDBJ databases">
        <title>Draft genome sequence of Algoriphagus confluentis.</title>
        <authorList>
            <person name="Takatani N."/>
            <person name="Hosokawa M."/>
            <person name="Sawabe T."/>
        </authorList>
    </citation>
    <scope>NUCLEOTIDE SEQUENCE [LARGE SCALE GENOMIC DNA]</scope>
    <source>
        <strain evidence="2 3">NBRC 111222</strain>
    </source>
</reference>
<dbReference type="Proteomes" id="UP001338309">
    <property type="component" value="Unassembled WGS sequence"/>
</dbReference>